<dbReference type="OrthoDB" id="137965at2"/>
<dbReference type="RefSeq" id="WP_016482208.1">
    <property type="nucleotide sequence ID" value="NC_021487.1"/>
</dbReference>
<dbReference type="InterPro" id="IPR029062">
    <property type="entry name" value="Class_I_gatase-like"/>
</dbReference>
<dbReference type="eggNOG" id="COG5426">
    <property type="taxonomic scope" value="Bacteria"/>
</dbReference>
<evidence type="ECO:0000256" key="1">
    <source>
        <dbReference type="SAM" id="MobiDB-lite"/>
    </source>
</evidence>
<keyword evidence="2" id="KW-0812">Transmembrane</keyword>
<feature type="transmembrane region" description="Helical" evidence="2">
    <location>
        <begin position="440"/>
        <end position="459"/>
    </location>
</feature>
<protein>
    <submittedName>
        <fullName evidence="3">Uncharacterized protein</fullName>
    </submittedName>
</protein>
<sequence length="769" mass="82457">MTPRRIADLRPLCVAVFGLLWLGLCAPLSAAPTIALQPLLGFGSFTGGITYYRPHSWNLLAVHLVGTAPKGATQLQVIVRRGDHQDTYIRNLLFDGGPLDQTETFSIDLSPLKLDNPFTYPLQKQEISVQLIQDGHLLAGPTQVPLSVPLSDISYNLLVLDSHPAALHFLANHLFDIVHRGQDTGSLGGTFLGSGNINAMINPIVLLTTSPALLPSSPQAYAPVDAVALGDLDLENHASQAQVDALRGFVCSGGTLIVSGGPDINRLKSCPLHDLFPLIPNGIRTLTQLPTLVTRYQTPLLLHHPIALTTGTLQHDAKVLLTDQQGNPLVLERPYGNGVVLFTTFDYMDPAFTTWPAAASFWRDLLLSGNFEVSPVEILANDGMWTGSTNLMDGLLDALANPQATQLPSLGLIALFTLGYVLLLVPVNYLVLKRMDRKELAWLTTPAIILLFSIGSYAIGASMRAHIVSFNRVAVLETQAGSDRAYGLAQMALYLPTPANVSITLSSTDATPNNRLYYPQFMAVSDPSLLPNSGTLVVDDAGVQLRNVQVPFWSTCNFEAPFELALGGSVETTARWYTPHTIQLSIHNGTRFALKNAEVSVLRRSYGIGDIAPNSTAHITLPMSSLLYYSANYGFTNTVTVSPPPLTATDSQKRLLTQALADLLSGTNVANTIMGSFGFGGAPNMLADDGFGRASLLLTAWLDVPVVPAQIDGHDVAGDETALLCVHLPTPPNAPSNFPGISPFSEQPLTDIPSNRPAATNTMPLPGGR</sequence>
<reference evidence="4" key="1">
    <citation type="submission" date="2013-03" db="EMBL/GenBank/DDBJ databases">
        <title>Genome sequence of Chthonomonas calidirosea, the first sequenced genome from the Armatimonadetes phylum (formally candidate division OP10).</title>
        <authorList>
            <person name="Lee K.C.Y."/>
            <person name="Morgan X.C."/>
            <person name="Dunfield P.F."/>
            <person name="Tamas I."/>
            <person name="Houghton K.M."/>
            <person name="Vyssotski M."/>
            <person name="Ryan J.L.J."/>
            <person name="Lagutin K."/>
            <person name="McDonald I.R."/>
            <person name="Stott M.B."/>
        </authorList>
    </citation>
    <scope>NUCLEOTIDE SEQUENCE [LARGE SCALE GENOMIC DNA]</scope>
    <source>
        <strain evidence="4">DSM 23976 / ICMP 18418 / T49</strain>
    </source>
</reference>
<feature type="transmembrane region" description="Helical" evidence="2">
    <location>
        <begin position="410"/>
        <end position="431"/>
    </location>
</feature>
<dbReference type="Proteomes" id="UP000014227">
    <property type="component" value="Chromosome I"/>
</dbReference>
<organism evidence="3 4">
    <name type="scientific">Chthonomonas calidirosea (strain DSM 23976 / ICMP 18418 / T49)</name>
    <dbReference type="NCBI Taxonomy" id="1303518"/>
    <lineage>
        <taxon>Bacteria</taxon>
        <taxon>Bacillati</taxon>
        <taxon>Armatimonadota</taxon>
        <taxon>Chthonomonadia</taxon>
        <taxon>Chthonomonadales</taxon>
        <taxon>Chthonomonadaceae</taxon>
        <taxon>Chthonomonas</taxon>
    </lineage>
</organism>
<dbReference type="AlphaFoldDB" id="S0ETU5"/>
<evidence type="ECO:0000313" key="4">
    <source>
        <dbReference type="Proteomes" id="UP000014227"/>
    </source>
</evidence>
<feature type="region of interest" description="Disordered" evidence="1">
    <location>
        <begin position="736"/>
        <end position="769"/>
    </location>
</feature>
<proteinExistence type="predicted"/>
<accession>S0ETU5</accession>
<dbReference type="KEGG" id="ccz:CCALI_00826"/>
<keyword evidence="2" id="KW-1133">Transmembrane helix</keyword>
<dbReference type="EMBL" id="HF951689">
    <property type="protein sequence ID" value="CCW34650.1"/>
    <property type="molecule type" value="Genomic_DNA"/>
</dbReference>
<dbReference type="InParanoid" id="S0ETU5"/>
<evidence type="ECO:0000256" key="2">
    <source>
        <dbReference type="SAM" id="Phobius"/>
    </source>
</evidence>
<gene>
    <name evidence="3" type="ORF">CCALI_00826</name>
</gene>
<dbReference type="STRING" id="454171.CP488_00328"/>
<name>S0ETU5_CHTCT</name>
<keyword evidence="4" id="KW-1185">Reference proteome</keyword>
<keyword evidence="2" id="KW-0472">Membrane</keyword>
<dbReference type="SUPFAM" id="SSF52317">
    <property type="entry name" value="Class I glutamine amidotransferase-like"/>
    <property type="match status" value="1"/>
</dbReference>
<dbReference type="Gene3D" id="3.40.50.880">
    <property type="match status" value="1"/>
</dbReference>
<dbReference type="HOGENOM" id="CLU_421915_0_0_0"/>
<evidence type="ECO:0000313" key="3">
    <source>
        <dbReference type="EMBL" id="CCW34650.1"/>
    </source>
</evidence>
<dbReference type="PATRIC" id="fig|1303518.3.peg.836"/>